<evidence type="ECO:0000313" key="3">
    <source>
        <dbReference type="EMBL" id="KAK5957229.1"/>
    </source>
</evidence>
<dbReference type="Proteomes" id="UP001316803">
    <property type="component" value="Unassembled WGS sequence"/>
</dbReference>
<comment type="caution">
    <text evidence="3">The sequence shown here is derived from an EMBL/GenBank/DDBJ whole genome shotgun (WGS) entry which is preliminary data.</text>
</comment>
<dbReference type="Gene3D" id="3.90.1300.10">
    <property type="entry name" value="Amidase signature (AS) domain"/>
    <property type="match status" value="1"/>
</dbReference>
<sequence>MKRLLVFASLAIAAIAQTSPFDAREPTIASVHSVLFTHQNSCRDVVSALIARIEAYNPAINAIITVNPEALSDADQLDLSLSAGNATGSLFCIPILLKDNYDLAGIPTTGGSVTLNASIPVADAPAVVAFRNAGAIILGKTNLHEFALEGLSVSSLGGQTVNPYDFSRTPGGSSGGTGAAIAASLAVFGTGTDTVNSLRSPASANSLYSFRPTYGLISRAGVIPVSWTQDTIGAIGRSLYDIATALTVMSSIGYDARDNATARIPASVKDMDYTAALTGPSTLKNTRIGVLTPFMNTSSSPETDPVNTLMSTTIAALTRAGAQITYINDTTTYNATLLSSTLDVQQFEFPELLSTYLSSPNLTGSHPNTMEDLYASNTNTSNFLVIPSQYSYVQNALHSSTSNTSYTARLRGIANLTTTLLTTFSTHNLDAIIYPEQKNLVVPVGSPSQSGRNGILAALTGTPVITIPMGFSNASETAPIGVPVGMEILGLPWSEMKLLSIARGIDDMLHARRAPVTGGMNGVVEAGYYESVPVIWPKGVESIDVEAYPLGTFGVV</sequence>
<keyword evidence="4" id="KW-1185">Reference proteome</keyword>
<dbReference type="PANTHER" id="PTHR42678">
    <property type="entry name" value="AMIDASE"/>
    <property type="match status" value="1"/>
</dbReference>
<dbReference type="InterPro" id="IPR036928">
    <property type="entry name" value="AS_sf"/>
</dbReference>
<dbReference type="Pfam" id="PF01425">
    <property type="entry name" value="Amidase"/>
    <property type="match status" value="1"/>
</dbReference>
<protein>
    <recommendedName>
        <fullName evidence="2">Amidase domain-containing protein</fullName>
    </recommendedName>
</protein>
<dbReference type="EMBL" id="JAKLMC020000003">
    <property type="protein sequence ID" value="KAK5957229.1"/>
    <property type="molecule type" value="Genomic_DNA"/>
</dbReference>
<reference evidence="3 4" key="1">
    <citation type="submission" date="2022-12" db="EMBL/GenBank/DDBJ databases">
        <title>Genomic features and morphological characterization of a novel Knufia sp. strain isolated from spacecraft assembly facility.</title>
        <authorList>
            <person name="Teixeira M."/>
            <person name="Chander A.M."/>
            <person name="Stajich J.E."/>
            <person name="Venkateswaran K."/>
        </authorList>
    </citation>
    <scope>NUCLEOTIDE SEQUENCE [LARGE SCALE GENOMIC DNA]</scope>
    <source>
        <strain evidence="3 4">FJI-L2-BK-P2</strain>
    </source>
</reference>
<dbReference type="AlphaFoldDB" id="A0AAN8I8D1"/>
<evidence type="ECO:0000256" key="1">
    <source>
        <dbReference type="SAM" id="SignalP"/>
    </source>
</evidence>
<evidence type="ECO:0000259" key="2">
    <source>
        <dbReference type="Pfam" id="PF01425"/>
    </source>
</evidence>
<name>A0AAN8I8D1_9EURO</name>
<dbReference type="PANTHER" id="PTHR42678:SF5">
    <property type="entry name" value="GLUTAMYL-TRNA(GLN) AMIDOTRANSFERASE SUBUNIT A"/>
    <property type="match status" value="1"/>
</dbReference>
<organism evidence="3 4">
    <name type="scientific">Knufia fluminis</name>
    <dbReference type="NCBI Taxonomy" id="191047"/>
    <lineage>
        <taxon>Eukaryota</taxon>
        <taxon>Fungi</taxon>
        <taxon>Dikarya</taxon>
        <taxon>Ascomycota</taxon>
        <taxon>Pezizomycotina</taxon>
        <taxon>Eurotiomycetes</taxon>
        <taxon>Chaetothyriomycetidae</taxon>
        <taxon>Chaetothyriales</taxon>
        <taxon>Trichomeriaceae</taxon>
        <taxon>Knufia</taxon>
    </lineage>
</organism>
<feature type="domain" description="Amidase" evidence="2">
    <location>
        <begin position="44"/>
        <end position="499"/>
    </location>
</feature>
<keyword evidence="1" id="KW-0732">Signal</keyword>
<gene>
    <name evidence="3" type="ORF">OHC33_001601</name>
</gene>
<feature type="chain" id="PRO_5043039655" description="Amidase domain-containing protein" evidence="1">
    <location>
        <begin position="17"/>
        <end position="556"/>
    </location>
</feature>
<accession>A0AAN8I8D1</accession>
<proteinExistence type="predicted"/>
<dbReference type="SUPFAM" id="SSF75304">
    <property type="entry name" value="Amidase signature (AS) enzymes"/>
    <property type="match status" value="1"/>
</dbReference>
<evidence type="ECO:0000313" key="4">
    <source>
        <dbReference type="Proteomes" id="UP001316803"/>
    </source>
</evidence>
<dbReference type="InterPro" id="IPR023631">
    <property type="entry name" value="Amidase_dom"/>
</dbReference>
<feature type="signal peptide" evidence="1">
    <location>
        <begin position="1"/>
        <end position="16"/>
    </location>
</feature>